<feature type="compositionally biased region" description="Basic and acidic residues" evidence="1">
    <location>
        <begin position="75"/>
        <end position="93"/>
    </location>
</feature>
<evidence type="ECO:0000256" key="1">
    <source>
        <dbReference type="SAM" id="MobiDB-lite"/>
    </source>
</evidence>
<feature type="compositionally biased region" description="Basic and acidic residues" evidence="1">
    <location>
        <begin position="41"/>
        <end position="50"/>
    </location>
</feature>
<sequence length="101" mass="11257">MIAEIWAKRARNPAENNNDIELGNLPPRTTPTNMPNEDENGDRGIIELRDPPQTTTTRTEIQNQDANGDLGTGDLSDRDVLEFSSEQHRDDSARGWSPLDA</sequence>
<dbReference type="GeneID" id="87868053"/>
<feature type="region of interest" description="Disordered" evidence="1">
    <location>
        <begin position="1"/>
        <end position="101"/>
    </location>
</feature>
<dbReference type="RefSeq" id="XP_062686183.1">
    <property type="nucleotide sequence ID" value="XM_062830899.1"/>
</dbReference>
<accession>A0AAE0JP08</accession>
<reference evidence="2" key="2">
    <citation type="submission" date="2023-06" db="EMBL/GenBank/DDBJ databases">
        <authorList>
            <consortium name="Lawrence Berkeley National Laboratory"/>
            <person name="Haridas S."/>
            <person name="Hensen N."/>
            <person name="Bonometti L."/>
            <person name="Westerberg I."/>
            <person name="Brannstrom I.O."/>
            <person name="Guillou S."/>
            <person name="Cros-Aarteil S."/>
            <person name="Calhoun S."/>
            <person name="Kuo A."/>
            <person name="Mondo S."/>
            <person name="Pangilinan J."/>
            <person name="Riley R."/>
            <person name="Labutti K."/>
            <person name="Andreopoulos B."/>
            <person name="Lipzen A."/>
            <person name="Chen C."/>
            <person name="Yanf M."/>
            <person name="Daum C."/>
            <person name="Ng V."/>
            <person name="Clum A."/>
            <person name="Steindorff A."/>
            <person name="Ohm R."/>
            <person name="Martin F."/>
            <person name="Silar P."/>
            <person name="Natvig D."/>
            <person name="Lalanne C."/>
            <person name="Gautier V."/>
            <person name="Ament-Velasquez S.L."/>
            <person name="Kruys A."/>
            <person name="Hutchinson M.I."/>
            <person name="Powell A.J."/>
            <person name="Barry K."/>
            <person name="Miller A.N."/>
            <person name="Grigoriev I.V."/>
            <person name="Debuchy R."/>
            <person name="Gladieux P."/>
            <person name="Thoren M.H."/>
            <person name="Johannesson H."/>
        </authorList>
    </citation>
    <scope>NUCLEOTIDE SEQUENCE</scope>
    <source>
        <strain evidence="2">CBS 560.94</strain>
    </source>
</reference>
<keyword evidence="3" id="KW-1185">Reference proteome</keyword>
<dbReference type="Proteomes" id="UP001278500">
    <property type="component" value="Unassembled WGS sequence"/>
</dbReference>
<feature type="compositionally biased region" description="Polar residues" evidence="1">
    <location>
        <begin position="52"/>
        <end position="66"/>
    </location>
</feature>
<gene>
    <name evidence="2" type="ORF">B0H65DRAFT_584553</name>
</gene>
<protein>
    <submittedName>
        <fullName evidence="2">Uncharacterized protein</fullName>
    </submittedName>
</protein>
<evidence type="ECO:0000313" key="3">
    <source>
        <dbReference type="Proteomes" id="UP001278500"/>
    </source>
</evidence>
<comment type="caution">
    <text evidence="2">The sequence shown here is derived from an EMBL/GenBank/DDBJ whole genome shotgun (WGS) entry which is preliminary data.</text>
</comment>
<evidence type="ECO:0000313" key="2">
    <source>
        <dbReference type="EMBL" id="KAK3354805.1"/>
    </source>
</evidence>
<organism evidence="2 3">
    <name type="scientific">Neurospora tetraspora</name>
    <dbReference type="NCBI Taxonomy" id="94610"/>
    <lineage>
        <taxon>Eukaryota</taxon>
        <taxon>Fungi</taxon>
        <taxon>Dikarya</taxon>
        <taxon>Ascomycota</taxon>
        <taxon>Pezizomycotina</taxon>
        <taxon>Sordariomycetes</taxon>
        <taxon>Sordariomycetidae</taxon>
        <taxon>Sordariales</taxon>
        <taxon>Sordariaceae</taxon>
        <taxon>Neurospora</taxon>
    </lineage>
</organism>
<name>A0AAE0JP08_9PEZI</name>
<reference evidence="2" key="1">
    <citation type="journal article" date="2023" name="Mol. Phylogenet. Evol.">
        <title>Genome-scale phylogeny and comparative genomics of the fungal order Sordariales.</title>
        <authorList>
            <person name="Hensen N."/>
            <person name="Bonometti L."/>
            <person name="Westerberg I."/>
            <person name="Brannstrom I.O."/>
            <person name="Guillou S."/>
            <person name="Cros-Aarteil S."/>
            <person name="Calhoun S."/>
            <person name="Haridas S."/>
            <person name="Kuo A."/>
            <person name="Mondo S."/>
            <person name="Pangilinan J."/>
            <person name="Riley R."/>
            <person name="LaButti K."/>
            <person name="Andreopoulos B."/>
            <person name="Lipzen A."/>
            <person name="Chen C."/>
            <person name="Yan M."/>
            <person name="Daum C."/>
            <person name="Ng V."/>
            <person name="Clum A."/>
            <person name="Steindorff A."/>
            <person name="Ohm R.A."/>
            <person name="Martin F."/>
            <person name="Silar P."/>
            <person name="Natvig D.O."/>
            <person name="Lalanne C."/>
            <person name="Gautier V."/>
            <person name="Ament-Velasquez S.L."/>
            <person name="Kruys A."/>
            <person name="Hutchinson M.I."/>
            <person name="Powell A.J."/>
            <person name="Barry K."/>
            <person name="Miller A.N."/>
            <person name="Grigoriev I.V."/>
            <person name="Debuchy R."/>
            <person name="Gladieux P."/>
            <person name="Hiltunen Thoren M."/>
            <person name="Johannesson H."/>
        </authorList>
    </citation>
    <scope>NUCLEOTIDE SEQUENCE</scope>
    <source>
        <strain evidence="2">CBS 560.94</strain>
    </source>
</reference>
<proteinExistence type="predicted"/>
<dbReference type="EMBL" id="JAUEPP010000001">
    <property type="protein sequence ID" value="KAK3354805.1"/>
    <property type="molecule type" value="Genomic_DNA"/>
</dbReference>
<dbReference type="AlphaFoldDB" id="A0AAE0JP08"/>